<dbReference type="RefSeq" id="WP_111596553.1">
    <property type="nucleotide sequence ID" value="NZ_QLLL01000002.1"/>
</dbReference>
<sequence>MVIVQLKGGLGNQMFQYAAGRCLSLQHQSPLLLDINSYDAQQLRRYDLDCFNIEAGLSTEADVRQFDRSFLRKVFDRLLPAHKRKMYRELHFHFDPGFYKATPPLYLKGYWQSEQYFKPVEEQIRRDFTFKTPFSAAVEEKAVELRGRESVAVHFRRGDYKDPEMLRVHGIVGLDYYDAAIMQMQATVPGAKFYIFTDDPEWVRTNVPWQVPLEILSGNLTHTHLEDLYLMSQCRHQIIANSSFSWWAAWLNKNADKQVFTPQKWFGIKERNTKDLIPAAWKRL</sequence>
<evidence type="ECO:0000313" key="3">
    <source>
        <dbReference type="EMBL" id="RAJ08397.1"/>
    </source>
</evidence>
<organism evidence="3 4">
    <name type="scientific">Chitinophaga skermanii</name>
    <dbReference type="NCBI Taxonomy" id="331697"/>
    <lineage>
        <taxon>Bacteria</taxon>
        <taxon>Pseudomonadati</taxon>
        <taxon>Bacteroidota</taxon>
        <taxon>Chitinophagia</taxon>
        <taxon>Chitinophagales</taxon>
        <taxon>Chitinophagaceae</taxon>
        <taxon>Chitinophaga</taxon>
    </lineage>
</organism>
<proteinExistence type="predicted"/>
<accession>A0A327R3E3</accession>
<dbReference type="EMBL" id="QLLL01000002">
    <property type="protein sequence ID" value="RAJ08397.1"/>
    <property type="molecule type" value="Genomic_DNA"/>
</dbReference>
<dbReference type="PANTHER" id="PTHR11927">
    <property type="entry name" value="GALACTOSIDE 2-L-FUCOSYLTRANSFERASE"/>
    <property type="match status" value="1"/>
</dbReference>
<comment type="caution">
    <text evidence="3">The sequence shown here is derived from an EMBL/GenBank/DDBJ whole genome shotgun (WGS) entry which is preliminary data.</text>
</comment>
<dbReference type="CDD" id="cd11301">
    <property type="entry name" value="Fut1_Fut2_like"/>
    <property type="match status" value="1"/>
</dbReference>
<gene>
    <name evidence="3" type="ORF">LX64_01048</name>
</gene>
<name>A0A327R3E3_9BACT</name>
<keyword evidence="1" id="KW-0328">Glycosyltransferase</keyword>
<dbReference type="Proteomes" id="UP000249547">
    <property type="component" value="Unassembled WGS sequence"/>
</dbReference>
<dbReference type="GO" id="GO:0016020">
    <property type="term" value="C:membrane"/>
    <property type="evidence" value="ECO:0007669"/>
    <property type="project" value="InterPro"/>
</dbReference>
<evidence type="ECO:0000256" key="2">
    <source>
        <dbReference type="ARBA" id="ARBA00022679"/>
    </source>
</evidence>
<evidence type="ECO:0000256" key="1">
    <source>
        <dbReference type="ARBA" id="ARBA00022676"/>
    </source>
</evidence>
<keyword evidence="4" id="KW-1185">Reference proteome</keyword>
<dbReference type="Pfam" id="PF01531">
    <property type="entry name" value="Glyco_transf_11"/>
    <property type="match status" value="1"/>
</dbReference>
<dbReference type="AlphaFoldDB" id="A0A327R3E3"/>
<dbReference type="GO" id="GO:0008107">
    <property type="term" value="F:galactoside 2-alpha-L-fucosyltransferase activity"/>
    <property type="evidence" value="ECO:0007669"/>
    <property type="project" value="InterPro"/>
</dbReference>
<reference evidence="3 4" key="1">
    <citation type="submission" date="2018-06" db="EMBL/GenBank/DDBJ databases">
        <title>Genomic Encyclopedia of Archaeal and Bacterial Type Strains, Phase II (KMG-II): from individual species to whole genera.</title>
        <authorList>
            <person name="Goeker M."/>
        </authorList>
    </citation>
    <scope>NUCLEOTIDE SEQUENCE [LARGE SCALE GENOMIC DNA]</scope>
    <source>
        <strain evidence="3 4">DSM 23857</strain>
    </source>
</reference>
<dbReference type="PANTHER" id="PTHR11927:SF9">
    <property type="entry name" value="L-FUCOSYLTRANSFERASE"/>
    <property type="match status" value="1"/>
</dbReference>
<dbReference type="InterPro" id="IPR002516">
    <property type="entry name" value="Glyco_trans_11"/>
</dbReference>
<evidence type="ECO:0000313" key="4">
    <source>
        <dbReference type="Proteomes" id="UP000249547"/>
    </source>
</evidence>
<dbReference type="OrthoDB" id="9794601at2"/>
<dbReference type="GO" id="GO:0005975">
    <property type="term" value="P:carbohydrate metabolic process"/>
    <property type="evidence" value="ECO:0007669"/>
    <property type="project" value="InterPro"/>
</dbReference>
<protein>
    <submittedName>
        <fullName evidence="3">Glycosyl transferase family 11</fullName>
    </submittedName>
</protein>
<keyword evidence="2 3" id="KW-0808">Transferase</keyword>